<gene>
    <name evidence="1" type="ORF">M513_04775</name>
</gene>
<organism evidence="1 2">
    <name type="scientific">Trichuris suis</name>
    <name type="common">pig whipworm</name>
    <dbReference type="NCBI Taxonomy" id="68888"/>
    <lineage>
        <taxon>Eukaryota</taxon>
        <taxon>Metazoa</taxon>
        <taxon>Ecdysozoa</taxon>
        <taxon>Nematoda</taxon>
        <taxon>Enoplea</taxon>
        <taxon>Dorylaimia</taxon>
        <taxon>Trichinellida</taxon>
        <taxon>Trichuridae</taxon>
        <taxon>Trichuris</taxon>
    </lineage>
</organism>
<evidence type="ECO:0000313" key="2">
    <source>
        <dbReference type="Proteomes" id="UP000030764"/>
    </source>
</evidence>
<sequence>MPAVRSCHKAELTFVIAVWRSTFCKKLGNFYSEKLLEPLLRLISLWPSMNAIRAKGAKCACENSFPKRAVGILRKK</sequence>
<dbReference type="EMBL" id="KL363208">
    <property type="protein sequence ID" value="KFD54432.1"/>
    <property type="molecule type" value="Genomic_DNA"/>
</dbReference>
<accession>A0A085MB36</accession>
<proteinExistence type="predicted"/>
<name>A0A085MB36_9BILA</name>
<dbReference type="AlphaFoldDB" id="A0A085MB36"/>
<evidence type="ECO:0000313" key="1">
    <source>
        <dbReference type="EMBL" id="KFD54432.1"/>
    </source>
</evidence>
<protein>
    <submittedName>
        <fullName evidence="1">Uncharacterized protein</fullName>
    </submittedName>
</protein>
<keyword evidence="2" id="KW-1185">Reference proteome</keyword>
<dbReference type="Proteomes" id="UP000030764">
    <property type="component" value="Unassembled WGS sequence"/>
</dbReference>
<reference evidence="1 2" key="1">
    <citation type="journal article" date="2014" name="Nat. Genet.">
        <title>Genome and transcriptome of the porcine whipworm Trichuris suis.</title>
        <authorList>
            <person name="Jex A.R."/>
            <person name="Nejsum P."/>
            <person name="Schwarz E.M."/>
            <person name="Hu L."/>
            <person name="Young N.D."/>
            <person name="Hall R.S."/>
            <person name="Korhonen P.K."/>
            <person name="Liao S."/>
            <person name="Thamsborg S."/>
            <person name="Xia J."/>
            <person name="Xu P."/>
            <person name="Wang S."/>
            <person name="Scheerlinck J.P."/>
            <person name="Hofmann A."/>
            <person name="Sternberg P.W."/>
            <person name="Wang J."/>
            <person name="Gasser R.B."/>
        </authorList>
    </citation>
    <scope>NUCLEOTIDE SEQUENCE [LARGE SCALE GENOMIC DNA]</scope>
    <source>
        <strain evidence="1">DCEP-RM93M</strain>
    </source>
</reference>